<feature type="transmembrane region" description="Helical" evidence="1">
    <location>
        <begin position="124"/>
        <end position="143"/>
    </location>
</feature>
<dbReference type="InterPro" id="IPR036938">
    <property type="entry name" value="PAP2/HPO_sf"/>
</dbReference>
<feature type="domain" description="Phosphatidic acid phosphatase type 2/haloperoxidase" evidence="2">
    <location>
        <begin position="57"/>
        <end position="164"/>
    </location>
</feature>
<dbReference type="AlphaFoldDB" id="A0AAV3T0B5"/>
<name>A0AAV3T0B5_9EURY</name>
<dbReference type="EMBL" id="BAAADU010000002">
    <property type="protein sequence ID" value="GAA0648151.1"/>
    <property type="molecule type" value="Genomic_DNA"/>
</dbReference>
<feature type="transmembrane region" description="Helical" evidence="1">
    <location>
        <begin position="248"/>
        <end position="265"/>
    </location>
</feature>
<dbReference type="Proteomes" id="UP001500194">
    <property type="component" value="Unassembled WGS sequence"/>
</dbReference>
<dbReference type="SMART" id="SM00014">
    <property type="entry name" value="acidPPc"/>
    <property type="match status" value="1"/>
</dbReference>
<feature type="transmembrane region" description="Helical" evidence="1">
    <location>
        <begin position="99"/>
        <end position="117"/>
    </location>
</feature>
<feature type="transmembrane region" description="Helical" evidence="1">
    <location>
        <begin position="20"/>
        <end position="44"/>
    </location>
</feature>
<keyword evidence="1" id="KW-1133">Transmembrane helix</keyword>
<keyword evidence="4" id="KW-1185">Reference proteome</keyword>
<feature type="transmembrane region" description="Helical" evidence="1">
    <location>
        <begin position="56"/>
        <end position="79"/>
    </location>
</feature>
<accession>A0AAV3T0B5</accession>
<dbReference type="GeneID" id="68572044"/>
<feature type="transmembrane region" description="Helical" evidence="1">
    <location>
        <begin position="195"/>
        <end position="211"/>
    </location>
</feature>
<gene>
    <name evidence="3" type="ORF">GCM10009019_08330</name>
</gene>
<keyword evidence="1" id="KW-0472">Membrane</keyword>
<dbReference type="Gene3D" id="1.20.144.10">
    <property type="entry name" value="Phosphatidic acid phosphatase type 2/haloperoxidase"/>
    <property type="match status" value="1"/>
</dbReference>
<dbReference type="PANTHER" id="PTHR14969:SF13">
    <property type="entry name" value="AT30094P"/>
    <property type="match status" value="1"/>
</dbReference>
<proteinExistence type="predicted"/>
<dbReference type="SUPFAM" id="SSF48317">
    <property type="entry name" value="Acid phosphatase/Vanadium-dependent haloperoxidase"/>
    <property type="match status" value="1"/>
</dbReference>
<evidence type="ECO:0000313" key="3">
    <source>
        <dbReference type="EMBL" id="GAA0648151.1"/>
    </source>
</evidence>
<protein>
    <submittedName>
        <fullName evidence="3">Phosphatase PAP2 family protein</fullName>
    </submittedName>
</protein>
<evidence type="ECO:0000259" key="2">
    <source>
        <dbReference type="SMART" id="SM00014"/>
    </source>
</evidence>
<reference evidence="3 4" key="1">
    <citation type="journal article" date="2019" name="Int. J. Syst. Evol. Microbiol.">
        <title>The Global Catalogue of Microorganisms (GCM) 10K type strain sequencing project: providing services to taxonomists for standard genome sequencing and annotation.</title>
        <authorList>
            <consortium name="The Broad Institute Genomics Platform"/>
            <consortium name="The Broad Institute Genome Sequencing Center for Infectious Disease"/>
            <person name="Wu L."/>
            <person name="Ma J."/>
        </authorList>
    </citation>
    <scope>NUCLEOTIDE SEQUENCE [LARGE SCALE GENOMIC DNA]</scope>
    <source>
        <strain evidence="3 4">JCM 16327</strain>
    </source>
</reference>
<evidence type="ECO:0000313" key="4">
    <source>
        <dbReference type="Proteomes" id="UP001500194"/>
    </source>
</evidence>
<evidence type="ECO:0000256" key="1">
    <source>
        <dbReference type="SAM" id="Phobius"/>
    </source>
</evidence>
<comment type="caution">
    <text evidence="3">The sequence shown here is derived from an EMBL/GenBank/DDBJ whole genome shotgun (WGS) entry which is preliminary data.</text>
</comment>
<dbReference type="PANTHER" id="PTHR14969">
    <property type="entry name" value="SPHINGOSINE-1-PHOSPHATE PHOSPHOHYDROLASE"/>
    <property type="match status" value="1"/>
</dbReference>
<feature type="transmembrane region" description="Helical" evidence="1">
    <location>
        <begin position="223"/>
        <end position="242"/>
    </location>
</feature>
<sequence>MHGLGVTDALAGSVPDGLVPLVRALTALGDPELFLVATPLLYWLGPRYDVLSPERAARLLGVVVGGLALVVALKSLFAFHRPPAAVALVHADGYGFPSGHATGVTVFYGSLAALLRTGTRRTRYAVAGVVVAVVAGTRLALGVHYLADVTAGVLAGSLYVAFALTVSRSRVEHAFAAALAAGTVGLALAWTAEAATVFGATVGGVLGWRVARERVHRLRDASPWSVLALAPLLAVGGLPLAIPLSLPVATAAGIVLGFGVVWVPTRL</sequence>
<dbReference type="Pfam" id="PF01569">
    <property type="entry name" value="PAP2"/>
    <property type="match status" value="1"/>
</dbReference>
<keyword evidence="1" id="KW-0812">Transmembrane</keyword>
<organism evidence="3 4">
    <name type="scientific">Salarchaeum japonicum</name>
    <dbReference type="NCBI Taxonomy" id="555573"/>
    <lineage>
        <taxon>Archaea</taxon>
        <taxon>Methanobacteriati</taxon>
        <taxon>Methanobacteriota</taxon>
        <taxon>Stenosarchaea group</taxon>
        <taxon>Halobacteria</taxon>
        <taxon>Halobacteriales</taxon>
        <taxon>Halobacteriaceae</taxon>
    </lineage>
</organism>
<dbReference type="RefSeq" id="WP_227261460.1">
    <property type="nucleotide sequence ID" value="NZ_BAAADU010000002.1"/>
</dbReference>
<dbReference type="InterPro" id="IPR000326">
    <property type="entry name" value="PAP2/HPO"/>
</dbReference>